<evidence type="ECO:0000313" key="1">
    <source>
        <dbReference type="EMBL" id="OJA14451.1"/>
    </source>
</evidence>
<comment type="caution">
    <text evidence="1">The sequence shown here is derived from an EMBL/GenBank/DDBJ whole genome shotgun (WGS) entry which is preliminary data.</text>
</comment>
<proteinExistence type="predicted"/>
<evidence type="ECO:0000313" key="2">
    <source>
        <dbReference type="Proteomes" id="UP000183567"/>
    </source>
</evidence>
<protein>
    <submittedName>
        <fullName evidence="1">Uncharacterized protein</fullName>
    </submittedName>
</protein>
<dbReference type="Proteomes" id="UP000183567">
    <property type="component" value="Unassembled WGS sequence"/>
</dbReference>
<accession>A0A1J8Q3A3</accession>
<keyword evidence="2" id="KW-1185">Reference proteome</keyword>
<sequence length="67" mass="7623">MQGPGEMDLLETEAFAKLLVSCIEVNDDDMVLFQLFKVFAVDPSTPRDRIVTCDDKEWLAVSYLQQP</sequence>
<dbReference type="OrthoDB" id="2678961at2759"/>
<dbReference type="AlphaFoldDB" id="A0A1J8Q3A3"/>
<gene>
    <name evidence="1" type="ORF">AZE42_11302</name>
</gene>
<name>A0A1J8Q3A3_9AGAM</name>
<reference evidence="1 2" key="1">
    <citation type="submission" date="2016-03" db="EMBL/GenBank/DDBJ databases">
        <title>Comparative genomics of the ectomycorrhizal sister species Rhizopogon vinicolor and Rhizopogon vesiculosus (Basidiomycota: Boletales) reveals a divergence of the mating type B locus.</title>
        <authorList>
            <person name="Mujic A.B."/>
            <person name="Kuo A."/>
            <person name="Tritt A."/>
            <person name="Lipzen A."/>
            <person name="Chen C."/>
            <person name="Johnson J."/>
            <person name="Sharma A."/>
            <person name="Barry K."/>
            <person name="Grigoriev I.V."/>
            <person name="Spatafora J.W."/>
        </authorList>
    </citation>
    <scope>NUCLEOTIDE SEQUENCE [LARGE SCALE GENOMIC DNA]</scope>
    <source>
        <strain evidence="1 2">AM-OR11-056</strain>
    </source>
</reference>
<organism evidence="1 2">
    <name type="scientific">Rhizopogon vesiculosus</name>
    <dbReference type="NCBI Taxonomy" id="180088"/>
    <lineage>
        <taxon>Eukaryota</taxon>
        <taxon>Fungi</taxon>
        <taxon>Dikarya</taxon>
        <taxon>Basidiomycota</taxon>
        <taxon>Agaricomycotina</taxon>
        <taxon>Agaricomycetes</taxon>
        <taxon>Agaricomycetidae</taxon>
        <taxon>Boletales</taxon>
        <taxon>Suillineae</taxon>
        <taxon>Rhizopogonaceae</taxon>
        <taxon>Rhizopogon</taxon>
    </lineage>
</organism>
<dbReference type="EMBL" id="LVVM01003662">
    <property type="protein sequence ID" value="OJA14451.1"/>
    <property type="molecule type" value="Genomic_DNA"/>
</dbReference>